<dbReference type="RefSeq" id="WP_129011171.1">
    <property type="nucleotide sequence ID" value="NZ_CP053835.1"/>
</dbReference>
<dbReference type="AlphaFoldDB" id="A0AAE7BHQ4"/>
<dbReference type="InterPro" id="IPR029052">
    <property type="entry name" value="Metallo-depent_PP-like"/>
</dbReference>
<keyword evidence="2" id="KW-1185">Reference proteome</keyword>
<dbReference type="Gene3D" id="3.60.21.10">
    <property type="match status" value="1"/>
</dbReference>
<evidence type="ECO:0000313" key="2">
    <source>
        <dbReference type="Proteomes" id="UP000503313"/>
    </source>
</evidence>
<organism evidence="1 2">
    <name type="scientific">Arcobacter defluvii</name>
    <dbReference type="NCBI Taxonomy" id="873191"/>
    <lineage>
        <taxon>Bacteria</taxon>
        <taxon>Pseudomonadati</taxon>
        <taxon>Campylobacterota</taxon>
        <taxon>Epsilonproteobacteria</taxon>
        <taxon>Campylobacterales</taxon>
        <taxon>Arcobacteraceae</taxon>
        <taxon>Arcobacter</taxon>
    </lineage>
</organism>
<reference evidence="1 2" key="1">
    <citation type="submission" date="2020-05" db="EMBL/GenBank/DDBJ databases">
        <title>Complete genome sequencing of Campylobacter and Arcobacter type strains.</title>
        <authorList>
            <person name="Miller W.G."/>
            <person name="Yee E."/>
        </authorList>
    </citation>
    <scope>NUCLEOTIDE SEQUENCE [LARGE SCALE GENOMIC DNA]</scope>
    <source>
        <strain evidence="1 2">LMG 25694</strain>
    </source>
</reference>
<gene>
    <name evidence="1" type="ORF">ADFLV_2080</name>
</gene>
<dbReference type="EMBL" id="CP053835">
    <property type="protein sequence ID" value="QKF78089.1"/>
    <property type="molecule type" value="Genomic_DNA"/>
</dbReference>
<evidence type="ECO:0000313" key="1">
    <source>
        <dbReference type="EMBL" id="QKF78089.1"/>
    </source>
</evidence>
<proteinExistence type="predicted"/>
<sequence length="96" mass="11335">MLCIEDKQKFQRLLSDVAWFKTLPLYIELEAKKNNKPIVISHASMADVWDLKDDEKKQDIIEDCALWNIKEPKVDVPIFNIFGHTFHRCRYGLLLC</sequence>
<accession>A0AAE7BHQ4</accession>
<dbReference type="Proteomes" id="UP000503313">
    <property type="component" value="Chromosome"/>
</dbReference>
<protein>
    <submittedName>
        <fullName evidence="1">Uncharacterized protein</fullName>
    </submittedName>
</protein>
<name>A0AAE7BHQ4_9BACT</name>
<dbReference type="KEGG" id="adz:ADFLV_2080"/>